<evidence type="ECO:0000256" key="6">
    <source>
        <dbReference type="ARBA" id="ARBA00023136"/>
    </source>
</evidence>
<evidence type="ECO:0000256" key="1">
    <source>
        <dbReference type="ARBA" id="ARBA00004141"/>
    </source>
</evidence>
<reference evidence="10" key="1">
    <citation type="submission" date="2022-10" db="EMBL/GenBank/DDBJ databases">
        <title>Tapping the CABI collections for fungal endophytes: first genome assemblies for Collariella, Neodidymelliopsis, Ascochyta clinopodiicola, Didymella pomorum, Didymosphaeria variabile, Neocosmospora piperis and Neocucurbitaria cava.</title>
        <authorList>
            <person name="Hill R."/>
        </authorList>
    </citation>
    <scope>NUCLEOTIDE SEQUENCE</scope>
    <source>
        <strain evidence="10">IMI 355082</strain>
    </source>
</reference>
<evidence type="ECO:0000256" key="9">
    <source>
        <dbReference type="SAM" id="Phobius"/>
    </source>
</evidence>
<keyword evidence="6 9" id="KW-0472">Membrane</keyword>
<comment type="similarity">
    <text evidence="2 8">Belongs to the MIP/aquaporin (TC 1.A.8) family.</text>
</comment>
<feature type="transmembrane region" description="Helical" evidence="9">
    <location>
        <begin position="58"/>
        <end position="80"/>
    </location>
</feature>
<feature type="transmembrane region" description="Helical" evidence="9">
    <location>
        <begin position="157"/>
        <end position="177"/>
    </location>
</feature>
<dbReference type="InterPro" id="IPR034294">
    <property type="entry name" value="Aquaporin_transptr"/>
</dbReference>
<dbReference type="Gene3D" id="1.20.1080.10">
    <property type="entry name" value="Glycerol uptake facilitator protein"/>
    <property type="match status" value="1"/>
</dbReference>
<sequence length="272" mass="29261">MTPKERWNRVSRGTAVDEGHVSDFHCHLVAASGEFVGTFFFLYMAYSGQLMVLNQYPSLAVSGGASSETIVFIALVYALSLLVNAWAFYRISGGLFNPAVALGLGLAGKLDWARILFLIPTQLVASMVAGGLVQAMFGGDISNINTILVSGTSIAQGLFIEMFLTAQLVFVILMLAVEKSKDTFMAPIGIGLALFVAELSVYFTGGSLNPARSFGCAVAGRSFPRYHWIYWLGPALGASLAAIYYRFVKWAHYEKANPGQDSTGTDIEAGKP</sequence>
<dbReference type="Pfam" id="PF00230">
    <property type="entry name" value="MIP"/>
    <property type="match status" value="1"/>
</dbReference>
<organism evidence="10 11">
    <name type="scientific">Gnomoniopsis smithogilvyi</name>
    <dbReference type="NCBI Taxonomy" id="1191159"/>
    <lineage>
        <taxon>Eukaryota</taxon>
        <taxon>Fungi</taxon>
        <taxon>Dikarya</taxon>
        <taxon>Ascomycota</taxon>
        <taxon>Pezizomycotina</taxon>
        <taxon>Sordariomycetes</taxon>
        <taxon>Sordariomycetidae</taxon>
        <taxon>Diaporthales</taxon>
        <taxon>Gnomoniaceae</taxon>
        <taxon>Gnomoniopsis</taxon>
    </lineage>
</organism>
<dbReference type="PANTHER" id="PTHR19139">
    <property type="entry name" value="AQUAPORIN TRANSPORTER"/>
    <property type="match status" value="1"/>
</dbReference>
<proteinExistence type="inferred from homology"/>
<name>A0A9W8YS00_9PEZI</name>
<keyword evidence="8" id="KW-0813">Transport</keyword>
<dbReference type="PANTHER" id="PTHR19139:SF283">
    <property type="entry name" value="AQUAPORIN"/>
    <property type="match status" value="1"/>
</dbReference>
<dbReference type="InterPro" id="IPR023271">
    <property type="entry name" value="Aquaporin-like"/>
</dbReference>
<evidence type="ECO:0000313" key="10">
    <source>
        <dbReference type="EMBL" id="KAJ4389025.1"/>
    </source>
</evidence>
<comment type="subcellular location">
    <subcellularLocation>
        <location evidence="1">Membrane</location>
        <topology evidence="1">Multi-pass membrane protein</topology>
    </subcellularLocation>
</comment>
<comment type="caution">
    <text evidence="10">The sequence shown here is derived from an EMBL/GenBank/DDBJ whole genome shotgun (WGS) entry which is preliminary data.</text>
</comment>
<evidence type="ECO:0000256" key="3">
    <source>
        <dbReference type="ARBA" id="ARBA00022692"/>
    </source>
</evidence>
<protein>
    <recommendedName>
        <fullName evidence="12">Aquaporin</fullName>
    </recommendedName>
</protein>
<keyword evidence="4" id="KW-0677">Repeat</keyword>
<dbReference type="Proteomes" id="UP001140453">
    <property type="component" value="Unassembled WGS sequence"/>
</dbReference>
<evidence type="ECO:0000256" key="4">
    <source>
        <dbReference type="ARBA" id="ARBA00022737"/>
    </source>
</evidence>
<feature type="transmembrane region" description="Helical" evidence="9">
    <location>
        <begin position="86"/>
        <end position="108"/>
    </location>
</feature>
<comment type="catalytic activity">
    <reaction evidence="7">
        <text>H2O(in) = H2O(out)</text>
        <dbReference type="Rhea" id="RHEA:29667"/>
        <dbReference type="ChEBI" id="CHEBI:15377"/>
    </reaction>
</comment>
<evidence type="ECO:0000256" key="2">
    <source>
        <dbReference type="ARBA" id="ARBA00006175"/>
    </source>
</evidence>
<dbReference type="GO" id="GO:0015250">
    <property type="term" value="F:water channel activity"/>
    <property type="evidence" value="ECO:0007669"/>
    <property type="project" value="TreeGrafter"/>
</dbReference>
<feature type="transmembrane region" description="Helical" evidence="9">
    <location>
        <begin position="228"/>
        <end position="247"/>
    </location>
</feature>
<evidence type="ECO:0000313" key="11">
    <source>
        <dbReference type="Proteomes" id="UP001140453"/>
    </source>
</evidence>
<keyword evidence="11" id="KW-1185">Reference proteome</keyword>
<dbReference type="SUPFAM" id="SSF81338">
    <property type="entry name" value="Aquaporin-like"/>
    <property type="match status" value="1"/>
</dbReference>
<evidence type="ECO:0000256" key="5">
    <source>
        <dbReference type="ARBA" id="ARBA00022989"/>
    </source>
</evidence>
<evidence type="ECO:0000256" key="7">
    <source>
        <dbReference type="ARBA" id="ARBA00034651"/>
    </source>
</evidence>
<accession>A0A9W8YS00</accession>
<feature type="transmembrane region" description="Helical" evidence="9">
    <location>
        <begin position="115"/>
        <end position="137"/>
    </location>
</feature>
<dbReference type="PRINTS" id="PR00783">
    <property type="entry name" value="MINTRINSICP"/>
</dbReference>
<dbReference type="AlphaFoldDB" id="A0A9W8YS00"/>
<keyword evidence="5 9" id="KW-1133">Transmembrane helix</keyword>
<dbReference type="OrthoDB" id="3222at2759"/>
<dbReference type="GO" id="GO:0005886">
    <property type="term" value="C:plasma membrane"/>
    <property type="evidence" value="ECO:0007669"/>
    <property type="project" value="TreeGrafter"/>
</dbReference>
<evidence type="ECO:0008006" key="12">
    <source>
        <dbReference type="Google" id="ProtNLM"/>
    </source>
</evidence>
<dbReference type="EMBL" id="JAPEVB010000004">
    <property type="protein sequence ID" value="KAJ4389025.1"/>
    <property type="molecule type" value="Genomic_DNA"/>
</dbReference>
<evidence type="ECO:0000256" key="8">
    <source>
        <dbReference type="RuleBase" id="RU000477"/>
    </source>
</evidence>
<gene>
    <name evidence="10" type="ORF">N0V93_006487</name>
</gene>
<feature type="transmembrane region" description="Helical" evidence="9">
    <location>
        <begin position="28"/>
        <end position="46"/>
    </location>
</feature>
<keyword evidence="3 8" id="KW-0812">Transmembrane</keyword>
<feature type="transmembrane region" description="Helical" evidence="9">
    <location>
        <begin position="184"/>
        <end position="203"/>
    </location>
</feature>
<dbReference type="InterPro" id="IPR000425">
    <property type="entry name" value="MIP"/>
</dbReference>